<protein>
    <recommendedName>
        <fullName evidence="7">Cardiolipin synthase N-terminal domain-containing protein</fullName>
    </recommendedName>
</protein>
<dbReference type="RefSeq" id="WP_041094952.1">
    <property type="nucleotide sequence ID" value="NZ_AP014680.1"/>
</dbReference>
<evidence type="ECO:0000256" key="4">
    <source>
        <dbReference type="ARBA" id="ARBA00022989"/>
    </source>
</evidence>
<dbReference type="KEGG" id="lho:LOOC260_121930"/>
<evidence type="ECO:0000256" key="2">
    <source>
        <dbReference type="ARBA" id="ARBA00022475"/>
    </source>
</evidence>
<dbReference type="Pfam" id="PF13396">
    <property type="entry name" value="PLDc_N"/>
    <property type="match status" value="1"/>
</dbReference>
<organism evidence="8 9">
    <name type="scientific">Paucilactobacillus hokkaidonensis JCM 18461</name>
    <dbReference type="NCBI Taxonomy" id="1291742"/>
    <lineage>
        <taxon>Bacteria</taxon>
        <taxon>Bacillati</taxon>
        <taxon>Bacillota</taxon>
        <taxon>Bacilli</taxon>
        <taxon>Lactobacillales</taxon>
        <taxon>Lactobacillaceae</taxon>
        <taxon>Paucilactobacillus</taxon>
    </lineage>
</organism>
<evidence type="ECO:0000256" key="3">
    <source>
        <dbReference type="ARBA" id="ARBA00022692"/>
    </source>
</evidence>
<dbReference type="Proteomes" id="UP000031620">
    <property type="component" value="Chromosome"/>
</dbReference>
<feature type="domain" description="Cardiolipin synthase N-terminal" evidence="7">
    <location>
        <begin position="23"/>
        <end position="65"/>
    </location>
</feature>
<evidence type="ECO:0000259" key="7">
    <source>
        <dbReference type="Pfam" id="PF13396"/>
    </source>
</evidence>
<evidence type="ECO:0000256" key="5">
    <source>
        <dbReference type="ARBA" id="ARBA00023136"/>
    </source>
</evidence>
<feature type="transmembrane region" description="Helical" evidence="6">
    <location>
        <begin position="13"/>
        <end position="31"/>
    </location>
</feature>
<dbReference type="InterPro" id="IPR027379">
    <property type="entry name" value="CLS_N"/>
</dbReference>
<dbReference type="HOGENOM" id="CLU_2788648_0_0_9"/>
<sequence>MHTHKNRPIPKKAWPWVVLSGLIQILALVDIVKSTVFIRGNKFMWLILVFVMPPFGALAYYALGREAF</sequence>
<dbReference type="GO" id="GO:0005886">
    <property type="term" value="C:plasma membrane"/>
    <property type="evidence" value="ECO:0007669"/>
    <property type="project" value="UniProtKB-SubCell"/>
</dbReference>
<dbReference type="AlphaFoldDB" id="A0A0A1H0B1"/>
<evidence type="ECO:0000313" key="9">
    <source>
        <dbReference type="Proteomes" id="UP000031620"/>
    </source>
</evidence>
<reference evidence="8 9" key="1">
    <citation type="submission" date="2014-11" db="EMBL/GenBank/DDBJ databases">
        <title>Complete genome sequence and analysis of Lactobacillus hokkaidonensis LOOC260T.</title>
        <authorList>
            <person name="Tanizawa Y."/>
            <person name="Tohno M."/>
            <person name="Kaminuma E."/>
            <person name="Nakamura Y."/>
            <person name="Arita M."/>
        </authorList>
    </citation>
    <scope>NUCLEOTIDE SEQUENCE [LARGE SCALE GENOMIC DNA]</scope>
    <source>
        <strain evidence="8 9">LOOC260</strain>
    </source>
</reference>
<keyword evidence="2" id="KW-1003">Cell membrane</keyword>
<evidence type="ECO:0000256" key="6">
    <source>
        <dbReference type="SAM" id="Phobius"/>
    </source>
</evidence>
<evidence type="ECO:0000313" key="8">
    <source>
        <dbReference type="EMBL" id="BAP86698.1"/>
    </source>
</evidence>
<dbReference type="EMBL" id="AP014680">
    <property type="protein sequence ID" value="BAP86698.1"/>
    <property type="molecule type" value="Genomic_DNA"/>
</dbReference>
<keyword evidence="3 6" id="KW-0812">Transmembrane</keyword>
<evidence type="ECO:0000256" key="1">
    <source>
        <dbReference type="ARBA" id="ARBA00004651"/>
    </source>
</evidence>
<dbReference type="STRING" id="1291742.LOOC260_121930"/>
<comment type="subcellular location">
    <subcellularLocation>
        <location evidence="1">Cell membrane</location>
        <topology evidence="1">Multi-pass membrane protein</topology>
    </subcellularLocation>
</comment>
<accession>A0A0A1H0B1</accession>
<name>A0A0A1H0B1_9LACO</name>
<keyword evidence="4 6" id="KW-1133">Transmembrane helix</keyword>
<feature type="transmembrane region" description="Helical" evidence="6">
    <location>
        <begin position="43"/>
        <end position="63"/>
    </location>
</feature>
<keyword evidence="5 6" id="KW-0472">Membrane</keyword>
<gene>
    <name evidence="8" type="ORF">LOOC260_121930</name>
</gene>
<proteinExistence type="predicted"/>